<name>A0A6A6ELR4_9PEZI</name>
<sequence length="434" mass="51099">IPSEHELVSNARAGIKKFRLRSPINFALHIAVEDRDADADEQTGPDFTADCRRIVVFSTYDKDFRRACRPFVSRGRVTHKVQVHDKGKWLSLDKWLMLRFPPHETALCNEDTMREFWDENGKFFSWALLPDELKENILKFCLFQPHENEYTHQLRRRQRRPQVYEIVDQLGRWQSLLRASKKIRGIILHLILKEDEAFSAGLTIHASSSNQFRKDLIRLSNAPQLIDDDSLPRTAREQYLARKYLNHPKLYPELDRFATMMHGIRRLSLDFNFLSYLHFFKFSLGGFDHFRPRHFVTCDVLDRLLHLNGILIRLPHQPWRDYPRHSVQLWDELDPCPRTLHRWIYERAADALVGVKHVIVTGFMDEVEEDNFYELHRAAKLLASMSEEDMRSLYGGTDGGIELEDNSKDVVERSEMDPNVFPPVCRCEVECKKL</sequence>
<organism evidence="1 2">
    <name type="scientific">Zopfia rhizophila CBS 207.26</name>
    <dbReference type="NCBI Taxonomy" id="1314779"/>
    <lineage>
        <taxon>Eukaryota</taxon>
        <taxon>Fungi</taxon>
        <taxon>Dikarya</taxon>
        <taxon>Ascomycota</taxon>
        <taxon>Pezizomycotina</taxon>
        <taxon>Dothideomycetes</taxon>
        <taxon>Dothideomycetes incertae sedis</taxon>
        <taxon>Zopfiaceae</taxon>
        <taxon>Zopfia</taxon>
    </lineage>
</organism>
<protein>
    <submittedName>
        <fullName evidence="1">Uncharacterized protein</fullName>
    </submittedName>
</protein>
<feature type="non-terminal residue" evidence="1">
    <location>
        <position position="434"/>
    </location>
</feature>
<keyword evidence="2" id="KW-1185">Reference proteome</keyword>
<dbReference type="Proteomes" id="UP000800200">
    <property type="component" value="Unassembled WGS sequence"/>
</dbReference>
<dbReference type="EMBL" id="ML994615">
    <property type="protein sequence ID" value="KAF2192241.1"/>
    <property type="molecule type" value="Genomic_DNA"/>
</dbReference>
<proteinExistence type="predicted"/>
<reference evidence="1" key="1">
    <citation type="journal article" date="2020" name="Stud. Mycol.">
        <title>101 Dothideomycetes genomes: a test case for predicting lifestyles and emergence of pathogens.</title>
        <authorList>
            <person name="Haridas S."/>
            <person name="Albert R."/>
            <person name="Binder M."/>
            <person name="Bloem J."/>
            <person name="Labutti K."/>
            <person name="Salamov A."/>
            <person name="Andreopoulos B."/>
            <person name="Baker S."/>
            <person name="Barry K."/>
            <person name="Bills G."/>
            <person name="Bluhm B."/>
            <person name="Cannon C."/>
            <person name="Castanera R."/>
            <person name="Culley D."/>
            <person name="Daum C."/>
            <person name="Ezra D."/>
            <person name="Gonzalez J."/>
            <person name="Henrissat B."/>
            <person name="Kuo A."/>
            <person name="Liang C."/>
            <person name="Lipzen A."/>
            <person name="Lutzoni F."/>
            <person name="Magnuson J."/>
            <person name="Mondo S."/>
            <person name="Nolan M."/>
            <person name="Ohm R."/>
            <person name="Pangilinan J."/>
            <person name="Park H.-J."/>
            <person name="Ramirez L."/>
            <person name="Alfaro M."/>
            <person name="Sun H."/>
            <person name="Tritt A."/>
            <person name="Yoshinaga Y."/>
            <person name="Zwiers L.-H."/>
            <person name="Turgeon B."/>
            <person name="Goodwin S."/>
            <person name="Spatafora J."/>
            <person name="Crous P."/>
            <person name="Grigoriev I."/>
        </authorList>
    </citation>
    <scope>NUCLEOTIDE SEQUENCE</scope>
    <source>
        <strain evidence="1">CBS 207.26</strain>
    </source>
</reference>
<dbReference type="AlphaFoldDB" id="A0A6A6ELR4"/>
<evidence type="ECO:0000313" key="1">
    <source>
        <dbReference type="EMBL" id="KAF2192241.1"/>
    </source>
</evidence>
<feature type="non-terminal residue" evidence="1">
    <location>
        <position position="1"/>
    </location>
</feature>
<gene>
    <name evidence="1" type="ORF">K469DRAFT_465963</name>
</gene>
<evidence type="ECO:0000313" key="2">
    <source>
        <dbReference type="Proteomes" id="UP000800200"/>
    </source>
</evidence>
<accession>A0A6A6ELR4</accession>
<dbReference type="OrthoDB" id="3781946at2759"/>